<dbReference type="RefSeq" id="XP_011305826.1">
    <property type="nucleotide sequence ID" value="XM_011307524.1"/>
</dbReference>
<dbReference type="GeneID" id="105268189"/>
<dbReference type="KEGG" id="fas:105268189"/>
<dbReference type="Proteomes" id="UP000694866">
    <property type="component" value="Unplaced"/>
</dbReference>
<accession>A0A9R1TAX0</accession>
<evidence type="ECO:0000313" key="2">
    <source>
        <dbReference type="Proteomes" id="UP000694866"/>
    </source>
</evidence>
<proteinExistence type="predicted"/>
<keyword evidence="2" id="KW-1185">Reference proteome</keyword>
<name>A0A9R1TAX0_9HYME</name>
<evidence type="ECO:0000313" key="3">
    <source>
        <dbReference type="RefSeq" id="XP_011305826.1"/>
    </source>
</evidence>
<protein>
    <submittedName>
        <fullName evidence="3">Uncharacterized protein</fullName>
    </submittedName>
</protein>
<evidence type="ECO:0000256" key="1">
    <source>
        <dbReference type="SAM" id="MobiDB-lite"/>
    </source>
</evidence>
<gene>
    <name evidence="3" type="primary">LOC105268189</name>
</gene>
<feature type="region of interest" description="Disordered" evidence="1">
    <location>
        <begin position="28"/>
        <end position="64"/>
    </location>
</feature>
<dbReference type="OrthoDB" id="7689485at2759"/>
<dbReference type="AlphaFoldDB" id="A0A9R1TAX0"/>
<sequence length="291" mass="33277">MFGASVKISSGLYKKMVNFKPLSKNFWTRKQRPKKLSPPENPPVAGCGESPSKCRDPHFGKPLPRPKKSLLNFCRGKSVIKQKPSNCDEKECEKRETFLEYLFGKKWKTPEKSLPRVKYTLCCELSSPKFQELLEPQPRPPPEFPPPKAVNTRKFVEKSQKIPFDCSAAELFAHQFSHDSTQGHKIQAFRIPFEEMRPPPNIKEKFTCQSGIDYENVLTPMKRNNSVESRKVERISKFAGEIPKPPSTKFNAEGSCDFHPKNVTRTSRVEKLKALVTSAKYCPLPNFKTSK</sequence>
<reference evidence="3" key="1">
    <citation type="submission" date="2025-08" db="UniProtKB">
        <authorList>
            <consortium name="RefSeq"/>
        </authorList>
    </citation>
    <scope>IDENTIFICATION</scope>
    <source>
        <strain evidence="3">USDA-PBARC FA_bdor</strain>
        <tissue evidence="3">Whole organism</tissue>
    </source>
</reference>
<organism evidence="2 3">
    <name type="scientific">Fopius arisanus</name>
    <dbReference type="NCBI Taxonomy" id="64838"/>
    <lineage>
        <taxon>Eukaryota</taxon>
        <taxon>Metazoa</taxon>
        <taxon>Ecdysozoa</taxon>
        <taxon>Arthropoda</taxon>
        <taxon>Hexapoda</taxon>
        <taxon>Insecta</taxon>
        <taxon>Pterygota</taxon>
        <taxon>Neoptera</taxon>
        <taxon>Endopterygota</taxon>
        <taxon>Hymenoptera</taxon>
        <taxon>Apocrita</taxon>
        <taxon>Ichneumonoidea</taxon>
        <taxon>Braconidae</taxon>
        <taxon>Opiinae</taxon>
        <taxon>Fopius</taxon>
    </lineage>
</organism>